<dbReference type="AlphaFoldDB" id="A0AAP0LGH8"/>
<evidence type="ECO:0000313" key="1">
    <source>
        <dbReference type="EMBL" id="KAK9174624.1"/>
    </source>
</evidence>
<dbReference type="EMBL" id="JBCGBO010000026">
    <property type="protein sequence ID" value="KAK9174624.1"/>
    <property type="molecule type" value="Genomic_DNA"/>
</dbReference>
<reference evidence="1 2" key="1">
    <citation type="submission" date="2024-05" db="EMBL/GenBank/DDBJ databases">
        <title>Haplotype-resolved chromosome-level genome assembly of Huyou (Citrus changshanensis).</title>
        <authorList>
            <person name="Miao C."/>
            <person name="Chen W."/>
            <person name="Wu Y."/>
            <person name="Wang L."/>
            <person name="Zhao S."/>
            <person name="Grierson D."/>
            <person name="Xu C."/>
            <person name="Chen K."/>
        </authorList>
    </citation>
    <scope>NUCLEOTIDE SEQUENCE [LARGE SCALE GENOMIC DNA]</scope>
    <source>
        <strain evidence="1">01-14</strain>
        <tissue evidence="1">Leaf</tissue>
    </source>
</reference>
<name>A0AAP0LGH8_9ROSI</name>
<gene>
    <name evidence="1" type="ORF">WN944_029661</name>
</gene>
<evidence type="ECO:0000313" key="2">
    <source>
        <dbReference type="Proteomes" id="UP001428341"/>
    </source>
</evidence>
<dbReference type="Proteomes" id="UP001428341">
    <property type="component" value="Unassembled WGS sequence"/>
</dbReference>
<proteinExistence type="predicted"/>
<keyword evidence="2" id="KW-1185">Reference proteome</keyword>
<accession>A0AAP0LGH8</accession>
<protein>
    <submittedName>
        <fullName evidence="1">Uncharacterized protein</fullName>
    </submittedName>
</protein>
<comment type="caution">
    <text evidence="1">The sequence shown here is derived from an EMBL/GenBank/DDBJ whole genome shotgun (WGS) entry which is preliminary data.</text>
</comment>
<sequence>MVRQRLVEVVKGGWQRKTTARGRLTDDTKCEGDKASVGAAPLRRAGLVTAIVKGQKMKTKGWMKGSVGDVANSLKRGRSGRRKADNLTLRGCQDCVMSPTVGWGSDSGGTPPPVAVDDMSVAKNAKGVVTSCIF</sequence>
<organism evidence="1 2">
    <name type="scientific">Citrus x changshan-huyou</name>
    <dbReference type="NCBI Taxonomy" id="2935761"/>
    <lineage>
        <taxon>Eukaryota</taxon>
        <taxon>Viridiplantae</taxon>
        <taxon>Streptophyta</taxon>
        <taxon>Embryophyta</taxon>
        <taxon>Tracheophyta</taxon>
        <taxon>Spermatophyta</taxon>
        <taxon>Magnoliopsida</taxon>
        <taxon>eudicotyledons</taxon>
        <taxon>Gunneridae</taxon>
        <taxon>Pentapetalae</taxon>
        <taxon>rosids</taxon>
        <taxon>malvids</taxon>
        <taxon>Sapindales</taxon>
        <taxon>Rutaceae</taxon>
        <taxon>Aurantioideae</taxon>
        <taxon>Citrus</taxon>
    </lineage>
</organism>